<dbReference type="EMBL" id="LAZR01059341">
    <property type="protein sequence ID" value="KKK67992.1"/>
    <property type="molecule type" value="Genomic_DNA"/>
</dbReference>
<gene>
    <name evidence="1" type="ORF">LCGC14_2948550</name>
</gene>
<evidence type="ECO:0000313" key="1">
    <source>
        <dbReference type="EMBL" id="KKK67992.1"/>
    </source>
</evidence>
<name>A0A0F8XFS1_9ZZZZ</name>
<dbReference type="AlphaFoldDB" id="A0A0F8XFS1"/>
<organism evidence="1">
    <name type="scientific">marine sediment metagenome</name>
    <dbReference type="NCBI Taxonomy" id="412755"/>
    <lineage>
        <taxon>unclassified sequences</taxon>
        <taxon>metagenomes</taxon>
        <taxon>ecological metagenomes</taxon>
    </lineage>
</organism>
<comment type="caution">
    <text evidence="1">The sequence shown here is derived from an EMBL/GenBank/DDBJ whole genome shotgun (WGS) entry which is preliminary data.</text>
</comment>
<sequence>DSQCVVGDPGDFAAILFISFYHEDFININ</sequence>
<proteinExistence type="predicted"/>
<feature type="non-terminal residue" evidence="1">
    <location>
        <position position="1"/>
    </location>
</feature>
<protein>
    <submittedName>
        <fullName evidence="1">Uncharacterized protein</fullName>
    </submittedName>
</protein>
<accession>A0A0F8XFS1</accession>
<reference evidence="1" key="1">
    <citation type="journal article" date="2015" name="Nature">
        <title>Complex archaea that bridge the gap between prokaryotes and eukaryotes.</title>
        <authorList>
            <person name="Spang A."/>
            <person name="Saw J.H."/>
            <person name="Jorgensen S.L."/>
            <person name="Zaremba-Niedzwiedzka K."/>
            <person name="Martijn J."/>
            <person name="Lind A.E."/>
            <person name="van Eijk R."/>
            <person name="Schleper C."/>
            <person name="Guy L."/>
            <person name="Ettema T.J."/>
        </authorList>
    </citation>
    <scope>NUCLEOTIDE SEQUENCE</scope>
</reference>